<gene>
    <name evidence="1" type="ORF">DUNSADRAFT_7591</name>
</gene>
<accession>A0ABQ7GL29</accession>
<dbReference type="EMBL" id="MU069712">
    <property type="protein sequence ID" value="KAF5835311.1"/>
    <property type="molecule type" value="Genomic_DNA"/>
</dbReference>
<organism evidence="1 2">
    <name type="scientific">Dunaliella salina</name>
    <name type="common">Green alga</name>
    <name type="synonym">Protococcus salinus</name>
    <dbReference type="NCBI Taxonomy" id="3046"/>
    <lineage>
        <taxon>Eukaryota</taxon>
        <taxon>Viridiplantae</taxon>
        <taxon>Chlorophyta</taxon>
        <taxon>core chlorophytes</taxon>
        <taxon>Chlorophyceae</taxon>
        <taxon>CS clade</taxon>
        <taxon>Chlamydomonadales</taxon>
        <taxon>Dunaliellaceae</taxon>
        <taxon>Dunaliella</taxon>
    </lineage>
</organism>
<sequence>MAHLGSLSRGSWEKALIAEQPVVYNKESMLNPFFVVFGRRRGAQPPEAEASSNGNR</sequence>
<evidence type="ECO:0000313" key="2">
    <source>
        <dbReference type="Proteomes" id="UP000815325"/>
    </source>
</evidence>
<protein>
    <recommendedName>
        <fullName evidence="3">Encoded protein</fullName>
    </recommendedName>
</protein>
<comment type="caution">
    <text evidence="1">The sequence shown here is derived from an EMBL/GenBank/DDBJ whole genome shotgun (WGS) entry which is preliminary data.</text>
</comment>
<evidence type="ECO:0000313" key="1">
    <source>
        <dbReference type="EMBL" id="KAF5835311.1"/>
    </source>
</evidence>
<proteinExistence type="predicted"/>
<name>A0ABQ7GL29_DUNSA</name>
<reference evidence="1" key="1">
    <citation type="submission" date="2017-08" db="EMBL/GenBank/DDBJ databases">
        <authorList>
            <person name="Polle J.E."/>
            <person name="Barry K."/>
            <person name="Cushman J."/>
            <person name="Schmutz J."/>
            <person name="Tran D."/>
            <person name="Hathwaick L.T."/>
            <person name="Yim W.C."/>
            <person name="Jenkins J."/>
            <person name="Mckie-Krisberg Z.M."/>
            <person name="Prochnik S."/>
            <person name="Lindquist E."/>
            <person name="Dockter R.B."/>
            <person name="Adam C."/>
            <person name="Molina H."/>
            <person name="Bunkerborg J."/>
            <person name="Jin E."/>
            <person name="Buchheim M."/>
            <person name="Magnuson J."/>
        </authorList>
    </citation>
    <scope>NUCLEOTIDE SEQUENCE</scope>
    <source>
        <strain evidence="1">CCAP 19/18</strain>
    </source>
</reference>
<evidence type="ECO:0008006" key="3">
    <source>
        <dbReference type="Google" id="ProtNLM"/>
    </source>
</evidence>
<dbReference type="Proteomes" id="UP000815325">
    <property type="component" value="Unassembled WGS sequence"/>
</dbReference>
<keyword evidence="2" id="KW-1185">Reference proteome</keyword>